<dbReference type="AlphaFoldDB" id="A0AA36N2S5"/>
<proteinExistence type="predicted"/>
<comment type="caution">
    <text evidence="2">The sequence shown here is derived from an EMBL/GenBank/DDBJ whole genome shotgun (WGS) entry which is preliminary data.</text>
</comment>
<sequence>MGESSTHGEPIAASTARGGRGTSALFSNDRRFQGFTLKQSLALRVVPELAIPRKATTIRIFFQCRSPLPGQVLLRVEAPHGVDFDRGCLAEVGGVYSGCAGLGNIAVAQREGLTVGDHELALRAVNPARTPQPNWWLLESFADLALQTVFEGPFEQVRQSGRGDGYELLQSLQATVRPSSQQPGPINIFLWLKPRQAVPLGGRLELHAPQGFEMSCEPPLVLLAMPPGSCEAFHVPGLDDHDVVDFRLGGALTAGGEYELSVFSRNPTTIPSSLSRWGVLLSGDEVLEANMEVPQYPLTDFGMELLSLQSSNAAPNASNEVRLQLRFRSLSLSGISEIRIEAPPGWDFRPLCTRFQDITGGCQTRCTYQLPYAEERGHHTCPEANVLLLLMDRSAVIEGVFILMLAVVNPHAAPPQNLWSVPRRFGAWCVVGTLEDTAAGGFLQII</sequence>
<evidence type="ECO:0000313" key="2">
    <source>
        <dbReference type="EMBL" id="CAJ1388499.1"/>
    </source>
</evidence>
<protein>
    <submittedName>
        <fullName evidence="2">Uncharacterized protein</fullName>
    </submittedName>
</protein>
<feature type="region of interest" description="Disordered" evidence="1">
    <location>
        <begin position="1"/>
        <end position="22"/>
    </location>
</feature>
<name>A0AA36N2S5_9DINO</name>
<gene>
    <name evidence="2" type="ORF">EVOR1521_LOCUS14351</name>
</gene>
<evidence type="ECO:0000313" key="3">
    <source>
        <dbReference type="Proteomes" id="UP001178507"/>
    </source>
</evidence>
<evidence type="ECO:0000256" key="1">
    <source>
        <dbReference type="SAM" id="MobiDB-lite"/>
    </source>
</evidence>
<accession>A0AA36N2S5</accession>
<keyword evidence="3" id="KW-1185">Reference proteome</keyword>
<organism evidence="2 3">
    <name type="scientific">Effrenium voratum</name>
    <dbReference type="NCBI Taxonomy" id="2562239"/>
    <lineage>
        <taxon>Eukaryota</taxon>
        <taxon>Sar</taxon>
        <taxon>Alveolata</taxon>
        <taxon>Dinophyceae</taxon>
        <taxon>Suessiales</taxon>
        <taxon>Symbiodiniaceae</taxon>
        <taxon>Effrenium</taxon>
    </lineage>
</organism>
<reference evidence="2" key="1">
    <citation type="submission" date="2023-08" db="EMBL/GenBank/DDBJ databases">
        <authorList>
            <person name="Chen Y."/>
            <person name="Shah S."/>
            <person name="Dougan E. K."/>
            <person name="Thang M."/>
            <person name="Chan C."/>
        </authorList>
    </citation>
    <scope>NUCLEOTIDE SEQUENCE</scope>
</reference>
<dbReference type="Proteomes" id="UP001178507">
    <property type="component" value="Unassembled WGS sequence"/>
</dbReference>
<dbReference type="EMBL" id="CAUJNA010001702">
    <property type="protein sequence ID" value="CAJ1388499.1"/>
    <property type="molecule type" value="Genomic_DNA"/>
</dbReference>